<dbReference type="EMBL" id="JAHRHJ020000008">
    <property type="protein sequence ID" value="KAH9306738.1"/>
    <property type="molecule type" value="Genomic_DNA"/>
</dbReference>
<accession>A0AA38KHB6</accession>
<name>A0AA38KHB6_TAXCH</name>
<evidence type="ECO:0000313" key="2">
    <source>
        <dbReference type="Proteomes" id="UP000824469"/>
    </source>
</evidence>
<reference evidence="1 2" key="1">
    <citation type="journal article" date="2021" name="Nat. Plants">
        <title>The Taxus genome provides insights into paclitaxel biosynthesis.</title>
        <authorList>
            <person name="Xiong X."/>
            <person name="Gou J."/>
            <person name="Liao Q."/>
            <person name="Li Y."/>
            <person name="Zhou Q."/>
            <person name="Bi G."/>
            <person name="Li C."/>
            <person name="Du R."/>
            <person name="Wang X."/>
            <person name="Sun T."/>
            <person name="Guo L."/>
            <person name="Liang H."/>
            <person name="Lu P."/>
            <person name="Wu Y."/>
            <person name="Zhang Z."/>
            <person name="Ro D.K."/>
            <person name="Shang Y."/>
            <person name="Huang S."/>
            <person name="Yan J."/>
        </authorList>
    </citation>
    <scope>NUCLEOTIDE SEQUENCE [LARGE SCALE GENOMIC DNA]</scope>
    <source>
        <strain evidence="1">Ta-2019</strain>
    </source>
</reference>
<protein>
    <submittedName>
        <fullName evidence="1">Uncharacterized protein</fullName>
    </submittedName>
</protein>
<proteinExistence type="predicted"/>
<keyword evidence="2" id="KW-1185">Reference proteome</keyword>
<gene>
    <name evidence="1" type="ORF">KI387_011142</name>
</gene>
<feature type="non-terminal residue" evidence="1">
    <location>
        <position position="1"/>
    </location>
</feature>
<organism evidence="1 2">
    <name type="scientific">Taxus chinensis</name>
    <name type="common">Chinese yew</name>
    <name type="synonym">Taxus wallichiana var. chinensis</name>
    <dbReference type="NCBI Taxonomy" id="29808"/>
    <lineage>
        <taxon>Eukaryota</taxon>
        <taxon>Viridiplantae</taxon>
        <taxon>Streptophyta</taxon>
        <taxon>Embryophyta</taxon>
        <taxon>Tracheophyta</taxon>
        <taxon>Spermatophyta</taxon>
        <taxon>Pinopsida</taxon>
        <taxon>Pinidae</taxon>
        <taxon>Conifers II</taxon>
        <taxon>Cupressales</taxon>
        <taxon>Taxaceae</taxon>
        <taxon>Taxus</taxon>
    </lineage>
</organism>
<feature type="non-terminal residue" evidence="1">
    <location>
        <position position="50"/>
    </location>
</feature>
<dbReference type="AlphaFoldDB" id="A0AA38KHB6"/>
<dbReference type="OMA" id="CESMLNG"/>
<dbReference type="Proteomes" id="UP000824469">
    <property type="component" value="Unassembled WGS sequence"/>
</dbReference>
<sequence length="50" mass="5595">RENWQEVKWILQYVRGTMAVALCFGGSDITLHGHVNSDMAGDLDSKRSTT</sequence>
<comment type="caution">
    <text evidence="1">The sequence shown here is derived from an EMBL/GenBank/DDBJ whole genome shotgun (WGS) entry which is preliminary data.</text>
</comment>
<evidence type="ECO:0000313" key="1">
    <source>
        <dbReference type="EMBL" id="KAH9306738.1"/>
    </source>
</evidence>